<dbReference type="OrthoDB" id="2663650at2"/>
<feature type="transmembrane region" description="Helical" evidence="1">
    <location>
        <begin position="57"/>
        <end position="80"/>
    </location>
</feature>
<dbReference type="Proteomes" id="UP000190626">
    <property type="component" value="Unassembled WGS sequence"/>
</dbReference>
<evidence type="ECO:0000313" key="3">
    <source>
        <dbReference type="Proteomes" id="UP000190626"/>
    </source>
</evidence>
<dbReference type="EMBL" id="MBTG01000007">
    <property type="protein sequence ID" value="OPH59413.1"/>
    <property type="molecule type" value="Genomic_DNA"/>
</dbReference>
<dbReference type="STRING" id="1469647.BC351_21135"/>
<keyword evidence="1" id="KW-0472">Membrane</keyword>
<keyword evidence="1" id="KW-1133">Transmembrane helix</keyword>
<gene>
    <name evidence="2" type="ORF">BC351_21135</name>
</gene>
<dbReference type="RefSeq" id="WP_079411059.1">
    <property type="nucleotide sequence ID" value="NZ_MBTG01000007.1"/>
</dbReference>
<keyword evidence="3" id="KW-1185">Reference proteome</keyword>
<reference evidence="3" key="1">
    <citation type="submission" date="2016-07" db="EMBL/GenBank/DDBJ databases">
        <authorList>
            <person name="Florea S."/>
            <person name="Webb J.S."/>
            <person name="Jaromczyk J."/>
            <person name="Schardl C.L."/>
        </authorList>
    </citation>
    <scope>NUCLEOTIDE SEQUENCE [LARGE SCALE GENOMIC DNA]</scope>
    <source>
        <strain evidence="3">CY1</strain>
    </source>
</reference>
<keyword evidence="1" id="KW-0812">Transmembrane</keyword>
<evidence type="ECO:0000313" key="2">
    <source>
        <dbReference type="EMBL" id="OPH59413.1"/>
    </source>
</evidence>
<accession>A0A1V4HNP1</accession>
<comment type="caution">
    <text evidence="2">The sequence shown here is derived from an EMBL/GenBank/DDBJ whole genome shotgun (WGS) entry which is preliminary data.</text>
</comment>
<dbReference type="AlphaFoldDB" id="A0A1V4HNP1"/>
<organism evidence="2 3">
    <name type="scientific">Paenibacillus ferrarius</name>
    <dbReference type="NCBI Taxonomy" id="1469647"/>
    <lineage>
        <taxon>Bacteria</taxon>
        <taxon>Bacillati</taxon>
        <taxon>Bacillota</taxon>
        <taxon>Bacilli</taxon>
        <taxon>Bacillales</taxon>
        <taxon>Paenibacillaceae</taxon>
        <taxon>Paenibacillus</taxon>
    </lineage>
</organism>
<evidence type="ECO:0000256" key="1">
    <source>
        <dbReference type="SAM" id="Phobius"/>
    </source>
</evidence>
<protein>
    <submittedName>
        <fullName evidence="2">Uncharacterized protein</fullName>
    </submittedName>
</protein>
<proteinExistence type="predicted"/>
<name>A0A1V4HNP1_9BACL</name>
<sequence>MKGTDNKALHDEIWNKLQHHNEAYVHKFLQESLRKVGSNTSNNRVSDFLIELLRTPLFWGSLLSVTLGVPAFLFLITWILGMAD</sequence>